<protein>
    <recommendedName>
        <fullName evidence="10">Fluoride-specific ion channel FluC</fullName>
    </recommendedName>
</protein>
<comment type="subcellular location">
    <subcellularLocation>
        <location evidence="1 10">Cell membrane</location>
        <topology evidence="1 10">Multi-pass membrane protein</topology>
    </subcellularLocation>
</comment>
<evidence type="ECO:0000313" key="11">
    <source>
        <dbReference type="EMBL" id="AOV07046.1"/>
    </source>
</evidence>
<feature type="transmembrane region" description="Helical" evidence="10">
    <location>
        <begin position="94"/>
        <end position="116"/>
    </location>
</feature>
<evidence type="ECO:0000256" key="7">
    <source>
        <dbReference type="ARBA" id="ARBA00035120"/>
    </source>
</evidence>
<evidence type="ECO:0000256" key="6">
    <source>
        <dbReference type="ARBA" id="ARBA00023303"/>
    </source>
</evidence>
<feature type="transmembrane region" description="Helical" evidence="10">
    <location>
        <begin position="6"/>
        <end position="23"/>
    </location>
</feature>
<dbReference type="GO" id="GO:0046872">
    <property type="term" value="F:metal ion binding"/>
    <property type="evidence" value="ECO:0007669"/>
    <property type="project" value="UniProtKB-KW"/>
</dbReference>
<keyword evidence="12" id="KW-1185">Reference proteome</keyword>
<dbReference type="GO" id="GO:0140114">
    <property type="term" value="P:cellular detoxification of fluoride"/>
    <property type="evidence" value="ECO:0007669"/>
    <property type="project" value="UniProtKB-UniRule"/>
</dbReference>
<gene>
    <name evidence="10" type="primary">fluC</name>
    <name evidence="10" type="synonym">crcB</name>
    <name evidence="11" type="ORF">BI350_05435</name>
</gene>
<keyword evidence="6 10" id="KW-0407">Ion channel</keyword>
<dbReference type="InterPro" id="IPR003691">
    <property type="entry name" value="FluC"/>
</dbReference>
<comment type="catalytic activity">
    <reaction evidence="8">
        <text>fluoride(in) = fluoride(out)</text>
        <dbReference type="Rhea" id="RHEA:76159"/>
        <dbReference type="ChEBI" id="CHEBI:17051"/>
    </reaction>
    <physiologicalReaction direction="left-to-right" evidence="8">
        <dbReference type="Rhea" id="RHEA:76160"/>
    </physiologicalReaction>
</comment>
<dbReference type="AlphaFoldDB" id="A0A1D8JEB3"/>
<evidence type="ECO:0000256" key="4">
    <source>
        <dbReference type="ARBA" id="ARBA00022989"/>
    </source>
</evidence>
<feature type="transmembrane region" description="Helical" evidence="10">
    <location>
        <begin position="35"/>
        <end position="54"/>
    </location>
</feature>
<keyword evidence="2 10" id="KW-1003">Cell membrane</keyword>
<keyword evidence="10" id="KW-0406">Ion transport</keyword>
<dbReference type="PANTHER" id="PTHR28259:SF1">
    <property type="entry name" value="FLUORIDE EXPORT PROTEIN 1-RELATED"/>
    <property type="match status" value="1"/>
</dbReference>
<evidence type="ECO:0000313" key="12">
    <source>
        <dbReference type="Proteomes" id="UP000185746"/>
    </source>
</evidence>
<keyword evidence="3 10" id="KW-0812">Transmembrane</keyword>
<dbReference type="GO" id="GO:0005886">
    <property type="term" value="C:plasma membrane"/>
    <property type="evidence" value="ECO:0007669"/>
    <property type="project" value="UniProtKB-SubCell"/>
</dbReference>
<evidence type="ECO:0000256" key="1">
    <source>
        <dbReference type="ARBA" id="ARBA00004651"/>
    </source>
</evidence>
<feature type="binding site" evidence="10">
    <location>
        <position position="70"/>
    </location>
    <ligand>
        <name>Na(+)</name>
        <dbReference type="ChEBI" id="CHEBI:29101"/>
        <note>structural</note>
    </ligand>
</feature>
<evidence type="ECO:0000256" key="2">
    <source>
        <dbReference type="ARBA" id="ARBA00022475"/>
    </source>
</evidence>
<organism evidence="11 12">
    <name type="scientific">Sporosarcina ureilytica</name>
    <dbReference type="NCBI Taxonomy" id="298596"/>
    <lineage>
        <taxon>Bacteria</taxon>
        <taxon>Bacillati</taxon>
        <taxon>Bacillota</taxon>
        <taxon>Bacilli</taxon>
        <taxon>Bacillales</taxon>
        <taxon>Caryophanaceae</taxon>
        <taxon>Sporosarcina</taxon>
    </lineage>
</organism>
<keyword evidence="10" id="KW-0479">Metal-binding</keyword>
<keyword evidence="5 10" id="KW-0472">Membrane</keyword>
<proteinExistence type="inferred from homology"/>
<comment type="function">
    <text evidence="9 10">Fluoride-specific ion channel. Important for reducing fluoride concentration in the cell, thus reducing its toxicity.</text>
</comment>
<feature type="binding site" evidence="10">
    <location>
        <position position="73"/>
    </location>
    <ligand>
        <name>Na(+)</name>
        <dbReference type="ChEBI" id="CHEBI:29101"/>
        <note>structural</note>
    </ligand>
</feature>
<keyword evidence="10" id="KW-0915">Sodium</keyword>
<reference evidence="11 12" key="1">
    <citation type="submission" date="2016-09" db="EMBL/GenBank/DDBJ databases">
        <title>Complete genome sequence of the Lysinibacillus sphaericus LMG 22257, a specie of Bacillus with ureolytic activity that can effectively biodeposit calcium carbonate.</title>
        <authorList>
            <person name="Yan W."/>
        </authorList>
    </citation>
    <scope>NUCLEOTIDE SEQUENCE [LARGE SCALE GENOMIC DNA]</scope>
    <source>
        <strain evidence="11 12">LMG 22257</strain>
    </source>
</reference>
<name>A0A1D8JEB3_9BACL</name>
<dbReference type="Pfam" id="PF02537">
    <property type="entry name" value="CRCB"/>
    <property type="match status" value="1"/>
</dbReference>
<dbReference type="PANTHER" id="PTHR28259">
    <property type="entry name" value="FLUORIDE EXPORT PROTEIN 1-RELATED"/>
    <property type="match status" value="1"/>
</dbReference>
<evidence type="ECO:0000256" key="3">
    <source>
        <dbReference type="ARBA" id="ARBA00022692"/>
    </source>
</evidence>
<comment type="activity regulation">
    <text evidence="10">Na(+) is not transported, but it plays an essential structural role and its presence is essential for fluoride channel function.</text>
</comment>
<dbReference type="Proteomes" id="UP000185746">
    <property type="component" value="Chromosome"/>
</dbReference>
<keyword evidence="4 10" id="KW-1133">Transmembrane helix</keyword>
<comment type="similarity">
    <text evidence="7 10">Belongs to the fluoride channel Fluc/FEX (TC 1.A.43) family.</text>
</comment>
<dbReference type="GO" id="GO:0062054">
    <property type="term" value="F:fluoride channel activity"/>
    <property type="evidence" value="ECO:0007669"/>
    <property type="project" value="UniProtKB-UniRule"/>
</dbReference>
<sequence length="118" mass="12936">MTTVEVLVIGIGGFIGAVLRLLLSDLLNHKRRMPIGTLLVNLAGSLFIGIIFGLGLSKMWTMFLVSGFAGALTTFSTLQKEVIEQWQSGRKKDAVYYVILTYGIGIMLAYIGYFIVSI</sequence>
<dbReference type="NCBIfam" id="TIGR00494">
    <property type="entry name" value="crcB"/>
    <property type="match status" value="1"/>
</dbReference>
<dbReference type="HAMAP" id="MF_00454">
    <property type="entry name" value="FluC"/>
    <property type="match status" value="1"/>
</dbReference>
<evidence type="ECO:0000256" key="5">
    <source>
        <dbReference type="ARBA" id="ARBA00023136"/>
    </source>
</evidence>
<accession>A0A1D8JEB3</accession>
<evidence type="ECO:0000256" key="8">
    <source>
        <dbReference type="ARBA" id="ARBA00035585"/>
    </source>
</evidence>
<dbReference type="KEGG" id="surl:BI350_05435"/>
<keyword evidence="10" id="KW-0813">Transport</keyword>
<evidence type="ECO:0000256" key="9">
    <source>
        <dbReference type="ARBA" id="ARBA00049940"/>
    </source>
</evidence>
<evidence type="ECO:0000256" key="10">
    <source>
        <dbReference type="HAMAP-Rule" id="MF_00454"/>
    </source>
</evidence>
<dbReference type="EMBL" id="CP017560">
    <property type="protein sequence ID" value="AOV07046.1"/>
    <property type="molecule type" value="Genomic_DNA"/>
</dbReference>